<dbReference type="PANTHER" id="PTHR12526:SF630">
    <property type="entry name" value="GLYCOSYLTRANSFERASE"/>
    <property type="match status" value="1"/>
</dbReference>
<evidence type="ECO:0000313" key="3">
    <source>
        <dbReference type="EMBL" id="QNR65530.1"/>
    </source>
</evidence>
<evidence type="ECO:0000313" key="4">
    <source>
        <dbReference type="Proteomes" id="UP000516384"/>
    </source>
</evidence>
<sequence>MKKVALLTTQFFDLTGTYTQMGGGERYLIDLVRLLRKKNYSVDVFQASATPWVKSFKDVKITGIPCPIVDKESFPDLTIEFHKRTESYDYTIYFVATLAFPEARKNSIAISHGIWWDNEIQDWYHAKGYNEYIRDCYRRVGKIVSVDTNTIGWTKALYPKLYDKFEYIPNYVNTDAFKPREKKGKGKFTVLIPRRLHELRGYLLAAEASKKLLPKYEDMEFYFVGRGTIEGEQQFKRWVNTQDRVRWEHFDMNKMYRAYEQADIVLIPTLGAEGTSLSCIEAQAFGKPVIASCVGGLSDLIIDGYNGLLIKPTVDNLCNSIEYLYHNRDKAETFGKNAREVSMAFDSKRWEEKWSKVLDETFPQ</sequence>
<feature type="domain" description="Glycosyl transferase family 1" evidence="1">
    <location>
        <begin position="176"/>
        <end position="340"/>
    </location>
</feature>
<dbReference type="EMBL" id="CP061172">
    <property type="protein sequence ID" value="QNR65530.1"/>
    <property type="molecule type" value="Genomic_DNA"/>
</dbReference>
<dbReference type="InterPro" id="IPR001296">
    <property type="entry name" value="Glyco_trans_1"/>
</dbReference>
<name>A0A7H0Y372_9BACL</name>
<protein>
    <submittedName>
        <fullName evidence="3">Glycosyltransferase family 4 protein</fullName>
    </submittedName>
</protein>
<keyword evidence="3" id="KW-0808">Transferase</keyword>
<dbReference type="PANTHER" id="PTHR12526">
    <property type="entry name" value="GLYCOSYLTRANSFERASE"/>
    <property type="match status" value="1"/>
</dbReference>
<accession>A0A7H0Y372</accession>
<evidence type="ECO:0000259" key="2">
    <source>
        <dbReference type="Pfam" id="PF13439"/>
    </source>
</evidence>
<evidence type="ECO:0000259" key="1">
    <source>
        <dbReference type="Pfam" id="PF00534"/>
    </source>
</evidence>
<proteinExistence type="predicted"/>
<dbReference type="AlphaFoldDB" id="A0A7H0Y372"/>
<dbReference type="Proteomes" id="UP000516384">
    <property type="component" value="Chromosome"/>
</dbReference>
<dbReference type="SUPFAM" id="SSF53756">
    <property type="entry name" value="UDP-Glycosyltransferase/glycogen phosphorylase"/>
    <property type="match status" value="1"/>
</dbReference>
<dbReference type="GO" id="GO:0016757">
    <property type="term" value="F:glycosyltransferase activity"/>
    <property type="evidence" value="ECO:0007669"/>
    <property type="project" value="InterPro"/>
</dbReference>
<dbReference type="Pfam" id="PF13439">
    <property type="entry name" value="Glyco_transf_4"/>
    <property type="match status" value="1"/>
</dbReference>
<dbReference type="Pfam" id="PF00534">
    <property type="entry name" value="Glycos_transf_1"/>
    <property type="match status" value="1"/>
</dbReference>
<dbReference type="RefSeq" id="WP_190297419.1">
    <property type="nucleotide sequence ID" value="NZ_CP061172.1"/>
</dbReference>
<reference evidence="3 4" key="1">
    <citation type="submission" date="2020-09" db="EMBL/GenBank/DDBJ databases">
        <title>Characterization of Paenibacillus peoriae strain ZF390 with broad-spectrum antimicrobial activity as a potential biocontrol agent.</title>
        <authorList>
            <person name="Li L."/>
            <person name="Zhao Y."/>
            <person name="Li B."/>
            <person name="Xie X."/>
        </authorList>
    </citation>
    <scope>NUCLEOTIDE SEQUENCE [LARGE SCALE GENOMIC DNA]</scope>
    <source>
        <strain evidence="3 4">ZF390</strain>
    </source>
</reference>
<dbReference type="InterPro" id="IPR028098">
    <property type="entry name" value="Glyco_trans_4-like_N"/>
</dbReference>
<dbReference type="CDD" id="cd03801">
    <property type="entry name" value="GT4_PimA-like"/>
    <property type="match status" value="1"/>
</dbReference>
<gene>
    <name evidence="3" type="ORF">IAQ67_16745</name>
</gene>
<feature type="domain" description="Glycosyltransferase subfamily 4-like N-terminal" evidence="2">
    <location>
        <begin position="21"/>
        <end position="175"/>
    </location>
</feature>
<dbReference type="Gene3D" id="3.40.50.2000">
    <property type="entry name" value="Glycogen Phosphorylase B"/>
    <property type="match status" value="2"/>
</dbReference>
<organism evidence="3 4">
    <name type="scientific">Paenibacillus peoriae</name>
    <dbReference type="NCBI Taxonomy" id="59893"/>
    <lineage>
        <taxon>Bacteria</taxon>
        <taxon>Bacillati</taxon>
        <taxon>Bacillota</taxon>
        <taxon>Bacilli</taxon>
        <taxon>Bacillales</taxon>
        <taxon>Paenibacillaceae</taxon>
        <taxon>Paenibacillus</taxon>
    </lineage>
</organism>